<reference evidence="1" key="1">
    <citation type="journal article" date="2021" name="Evol. Appl.">
        <title>The genome of the Pyrenean desman and the effects of bottlenecks and inbreeding on the genomic landscape of an endangered species.</title>
        <authorList>
            <person name="Escoda L."/>
            <person name="Castresana J."/>
        </authorList>
    </citation>
    <scope>NUCLEOTIDE SEQUENCE</scope>
    <source>
        <strain evidence="1">IBE-C5619</strain>
    </source>
</reference>
<gene>
    <name evidence="1" type="ORF">J0S82_008621</name>
</gene>
<dbReference type="EMBL" id="JAGFMF010011830">
    <property type="protein sequence ID" value="KAG8511397.1"/>
    <property type="molecule type" value="Genomic_DNA"/>
</dbReference>
<dbReference type="Proteomes" id="UP000700334">
    <property type="component" value="Unassembled WGS sequence"/>
</dbReference>
<evidence type="ECO:0000313" key="2">
    <source>
        <dbReference type="Proteomes" id="UP000700334"/>
    </source>
</evidence>
<keyword evidence="2" id="KW-1185">Reference proteome</keyword>
<proteinExistence type="predicted"/>
<accession>A0A8J6A3G6</accession>
<feature type="non-terminal residue" evidence="1">
    <location>
        <position position="218"/>
    </location>
</feature>
<comment type="caution">
    <text evidence="1">The sequence shown here is derived from an EMBL/GenBank/DDBJ whole genome shotgun (WGS) entry which is preliminary data.</text>
</comment>
<sequence>MRTVGGGVKNFRVIRPLTGEGKAYSKEASSYHHQHHKQQWQLQPLLLPITAQGQQASIQNEGLTTELKTSRKSGDKTLIQSSWFFVGNLPPDITRTVVIVNNQGRPSGKDTVELLGKPALWKALDRCSKILSSYLHFQGFNHWYGETTAEQEDVPEKLEMEMKISCNECQMMLNKPLSCQMEPWDRPYQQLNVLTKVLQCEDMKQLVGAPYIQLCSSW</sequence>
<protein>
    <submittedName>
        <fullName evidence="1">Non-POU domain-containing octamer-binding protein</fullName>
    </submittedName>
</protein>
<evidence type="ECO:0000313" key="1">
    <source>
        <dbReference type="EMBL" id="KAG8511397.1"/>
    </source>
</evidence>
<name>A0A8J6A3G6_GALPY</name>
<organism evidence="1 2">
    <name type="scientific">Galemys pyrenaicus</name>
    <name type="common">Iberian desman</name>
    <name type="synonym">Pyrenean desman</name>
    <dbReference type="NCBI Taxonomy" id="202257"/>
    <lineage>
        <taxon>Eukaryota</taxon>
        <taxon>Metazoa</taxon>
        <taxon>Chordata</taxon>
        <taxon>Craniata</taxon>
        <taxon>Vertebrata</taxon>
        <taxon>Euteleostomi</taxon>
        <taxon>Mammalia</taxon>
        <taxon>Eutheria</taxon>
        <taxon>Laurasiatheria</taxon>
        <taxon>Eulipotyphla</taxon>
        <taxon>Talpidae</taxon>
        <taxon>Galemys</taxon>
    </lineage>
</organism>
<dbReference type="AlphaFoldDB" id="A0A8J6A3G6"/>